<dbReference type="Proteomes" id="UP000054304">
    <property type="component" value="Unassembled WGS sequence"/>
</dbReference>
<keyword evidence="8" id="KW-0175">Coiled coil</keyword>
<sequence>MNALFNHATKQKNLLQRDLAKFEQDLTVAPISLQGSITATLVSFEKTIQQYQEHLSRFHTTNSGEDETSKLKYETRLQNLRNEHDTAKKRFQDLKKQCNEINSRERLLKSSSNPFDEDFTVNKRNTATSNALNNTSNTTASSSLPLYQGLQKEQSVFERGNAHLDYILEMGQQSLDDIIDQNAVLQKMEEQMTKSMRTLGMSNDTIAKINKRVFKDKFIFWIGFFLMLSGFYFVIKLLR</sequence>
<keyword evidence="2 9" id="KW-0812">Transmembrane</keyword>
<dbReference type="OrthoDB" id="158360at2759"/>
<dbReference type="InterPro" id="IPR027027">
    <property type="entry name" value="GOSR2/Membrin/Bos1"/>
</dbReference>
<dbReference type="RefSeq" id="XP_022631161.1">
    <property type="nucleotide sequence ID" value="XM_022771021.1"/>
</dbReference>
<keyword evidence="4 9" id="KW-1133">Transmembrane helix</keyword>
<keyword evidence="11" id="KW-1185">Reference proteome</keyword>
<evidence type="ECO:0000256" key="1">
    <source>
        <dbReference type="ARBA" id="ARBA00022448"/>
    </source>
</evidence>
<dbReference type="GO" id="GO:0006886">
    <property type="term" value="P:intracellular protein transport"/>
    <property type="evidence" value="ECO:0007669"/>
    <property type="project" value="EnsemblFungi"/>
</dbReference>
<dbReference type="HOGENOM" id="CLU_078260_1_0_1"/>
<name>A0A0C7N459_9SACH</name>
<dbReference type="EMBL" id="LN736374">
    <property type="protein sequence ID" value="CEP64964.1"/>
    <property type="molecule type" value="Genomic_DNA"/>
</dbReference>
<evidence type="ECO:0000256" key="7">
    <source>
        <dbReference type="PIRNR" id="PIRNR028865"/>
    </source>
</evidence>
<dbReference type="GO" id="GO:0006888">
    <property type="term" value="P:endoplasmic reticulum to Golgi vesicle-mediated transport"/>
    <property type="evidence" value="ECO:0007669"/>
    <property type="project" value="EnsemblFungi"/>
</dbReference>
<dbReference type="GO" id="GO:0031201">
    <property type="term" value="C:SNARE complex"/>
    <property type="evidence" value="ECO:0007669"/>
    <property type="project" value="EnsemblFungi"/>
</dbReference>
<dbReference type="GeneID" id="34688534"/>
<organism evidence="10 11">
    <name type="scientific">Lachancea lanzarotensis</name>
    <dbReference type="NCBI Taxonomy" id="1245769"/>
    <lineage>
        <taxon>Eukaryota</taxon>
        <taxon>Fungi</taxon>
        <taxon>Dikarya</taxon>
        <taxon>Ascomycota</taxon>
        <taxon>Saccharomycotina</taxon>
        <taxon>Saccharomycetes</taxon>
        <taxon>Saccharomycetales</taxon>
        <taxon>Saccharomycetaceae</taxon>
        <taxon>Lachancea</taxon>
    </lineage>
</organism>
<evidence type="ECO:0000256" key="5">
    <source>
        <dbReference type="ARBA" id="ARBA00023136"/>
    </source>
</evidence>
<evidence type="ECO:0000256" key="4">
    <source>
        <dbReference type="ARBA" id="ARBA00022989"/>
    </source>
</evidence>
<dbReference type="PIRSF" id="PIRSF028865">
    <property type="entry name" value="Membrin-2"/>
    <property type="match status" value="1"/>
</dbReference>
<evidence type="ECO:0000313" key="11">
    <source>
        <dbReference type="Proteomes" id="UP000054304"/>
    </source>
</evidence>
<dbReference type="GO" id="GO:0005484">
    <property type="term" value="F:SNAP receptor activity"/>
    <property type="evidence" value="ECO:0007669"/>
    <property type="project" value="EnsemblFungi"/>
</dbReference>
<evidence type="ECO:0000256" key="9">
    <source>
        <dbReference type="SAM" id="Phobius"/>
    </source>
</evidence>
<keyword evidence="3 7" id="KW-0653">Protein transport</keyword>
<accession>A0A0C7N459</accession>
<proteinExistence type="inferred from homology"/>
<dbReference type="GO" id="GO:0005789">
    <property type="term" value="C:endoplasmic reticulum membrane"/>
    <property type="evidence" value="ECO:0007669"/>
    <property type="project" value="EnsemblFungi"/>
</dbReference>
<dbReference type="AlphaFoldDB" id="A0A0C7N459"/>
<feature type="transmembrane region" description="Helical" evidence="9">
    <location>
        <begin position="218"/>
        <end position="235"/>
    </location>
</feature>
<evidence type="ECO:0000256" key="6">
    <source>
        <dbReference type="ARBA" id="ARBA00046280"/>
    </source>
</evidence>
<comment type="subcellular location">
    <subcellularLocation>
        <location evidence="6">Endomembrane system</location>
        <topology evidence="6">Single-pass type IV membrane protein</topology>
    </subcellularLocation>
</comment>
<evidence type="ECO:0000313" key="10">
    <source>
        <dbReference type="EMBL" id="CEP64964.1"/>
    </source>
</evidence>
<comment type="function">
    <text evidence="7">SNARE required for protein transport between the ER and the Golgi complex.</text>
</comment>
<evidence type="ECO:0000256" key="3">
    <source>
        <dbReference type="ARBA" id="ARBA00022927"/>
    </source>
</evidence>
<dbReference type="STRING" id="1245769.A0A0C7N459"/>
<evidence type="ECO:0000256" key="8">
    <source>
        <dbReference type="SAM" id="Coils"/>
    </source>
</evidence>
<dbReference type="GO" id="GO:0048280">
    <property type="term" value="P:vesicle fusion with Golgi apparatus"/>
    <property type="evidence" value="ECO:0007669"/>
    <property type="project" value="EnsemblFungi"/>
</dbReference>
<evidence type="ECO:0000256" key="2">
    <source>
        <dbReference type="ARBA" id="ARBA00022692"/>
    </source>
</evidence>
<keyword evidence="1 7" id="KW-0813">Transport</keyword>
<feature type="coiled-coil region" evidence="8">
    <location>
        <begin position="70"/>
        <end position="104"/>
    </location>
</feature>
<gene>
    <name evidence="10" type="ORF">LALA0_S15e01354g</name>
</gene>
<dbReference type="GO" id="GO:0005794">
    <property type="term" value="C:Golgi apparatus"/>
    <property type="evidence" value="ECO:0007669"/>
    <property type="project" value="InterPro"/>
</dbReference>
<dbReference type="GO" id="GO:0012507">
    <property type="term" value="C:ER to Golgi transport vesicle membrane"/>
    <property type="evidence" value="ECO:0007669"/>
    <property type="project" value="EnsemblFungi"/>
</dbReference>
<protein>
    <recommendedName>
        <fullName evidence="7">Protein transport protein BOS1</fullName>
    </recommendedName>
</protein>
<comment type="similarity">
    <text evidence="7">Belongs to the BOS1 family.</text>
</comment>
<reference evidence="10 11" key="1">
    <citation type="submission" date="2014-12" db="EMBL/GenBank/DDBJ databases">
        <authorList>
            <person name="Neuveglise Cecile"/>
        </authorList>
    </citation>
    <scope>NUCLEOTIDE SEQUENCE [LARGE SCALE GENOMIC DNA]</scope>
    <source>
        <strain evidence="10 11">CBS 12615</strain>
    </source>
</reference>
<keyword evidence="5 7" id="KW-0472">Membrane</keyword>